<dbReference type="Pfam" id="PF02567">
    <property type="entry name" value="PhzC-PhzF"/>
    <property type="match status" value="1"/>
</dbReference>
<dbReference type="GO" id="GO:0005737">
    <property type="term" value="C:cytoplasm"/>
    <property type="evidence" value="ECO:0007669"/>
    <property type="project" value="TreeGrafter"/>
</dbReference>
<dbReference type="NCBIfam" id="TIGR00654">
    <property type="entry name" value="PhzF_family"/>
    <property type="match status" value="1"/>
</dbReference>
<accession>A0A8K0X520</accession>
<comment type="caution">
    <text evidence="2">The sequence shown here is derived from an EMBL/GenBank/DDBJ whole genome shotgun (WGS) entry which is preliminary data.</text>
</comment>
<dbReference type="InterPro" id="IPR003719">
    <property type="entry name" value="Phenazine_PhzF-like"/>
</dbReference>
<dbReference type="Gene3D" id="3.10.310.10">
    <property type="entry name" value="Diaminopimelate Epimerase, Chain A, domain 1"/>
    <property type="match status" value="2"/>
</dbReference>
<dbReference type="AlphaFoldDB" id="A0A8K0X520"/>
<dbReference type="PIRSF" id="PIRSF016184">
    <property type="entry name" value="PhzC_PhzF"/>
    <property type="match status" value="1"/>
</dbReference>
<gene>
    <name evidence="2" type="ORF">B0T11DRAFT_220873</name>
</gene>
<dbReference type="PANTHER" id="PTHR13774:SF32">
    <property type="entry name" value="ANTISENSE-ENHANCING SEQUENCE 1"/>
    <property type="match status" value="1"/>
</dbReference>
<name>A0A8K0X520_9PEZI</name>
<evidence type="ECO:0000256" key="1">
    <source>
        <dbReference type="PIRSR" id="PIRSR016184-1"/>
    </source>
</evidence>
<reference evidence="2" key="1">
    <citation type="journal article" date="2021" name="Nat. Commun.">
        <title>Genetic determinants of endophytism in the Arabidopsis root mycobiome.</title>
        <authorList>
            <person name="Mesny F."/>
            <person name="Miyauchi S."/>
            <person name="Thiergart T."/>
            <person name="Pickel B."/>
            <person name="Atanasova L."/>
            <person name="Karlsson M."/>
            <person name="Huettel B."/>
            <person name="Barry K.W."/>
            <person name="Haridas S."/>
            <person name="Chen C."/>
            <person name="Bauer D."/>
            <person name="Andreopoulos W."/>
            <person name="Pangilinan J."/>
            <person name="LaButti K."/>
            <person name="Riley R."/>
            <person name="Lipzen A."/>
            <person name="Clum A."/>
            <person name="Drula E."/>
            <person name="Henrissat B."/>
            <person name="Kohler A."/>
            <person name="Grigoriev I.V."/>
            <person name="Martin F.M."/>
            <person name="Hacquard S."/>
        </authorList>
    </citation>
    <scope>NUCLEOTIDE SEQUENCE</scope>
    <source>
        <strain evidence="2">MPI-CAGE-AT-0016</strain>
    </source>
</reference>
<dbReference type="SUPFAM" id="SSF54506">
    <property type="entry name" value="Diaminopimelate epimerase-like"/>
    <property type="match status" value="1"/>
</dbReference>
<dbReference type="PANTHER" id="PTHR13774">
    <property type="entry name" value="PHENAZINE BIOSYNTHESIS PROTEIN"/>
    <property type="match status" value="1"/>
</dbReference>
<dbReference type="Proteomes" id="UP000813385">
    <property type="component" value="Unassembled WGS sequence"/>
</dbReference>
<dbReference type="OrthoDB" id="75169at2759"/>
<dbReference type="GO" id="GO:0016853">
    <property type="term" value="F:isomerase activity"/>
    <property type="evidence" value="ECO:0007669"/>
    <property type="project" value="TreeGrafter"/>
</dbReference>
<proteinExistence type="predicted"/>
<keyword evidence="3" id="KW-1185">Reference proteome</keyword>
<sequence>MADLDFVTLDVFTTTPYKGNPLAIVHLPPPDSGVSLSHEQKLAITGEFNLSETVFLHSAEAATASGLDATTTRRIDIYMPGRELPFAGHPTIGSAKYLEPLGITQLITKAGPIPIRFASGIASASIPHDTHLNSQTLQDAEARIDTSRLHSTSEIRAAELAAPIFAIVKGMTFALIRLPSLEALAQVGPGAFPIAPKDIMDDGWSDTFIGRYYNVLTETSVSDAGVRTVKLRTRMVETTLEDPATGSAACALTSYLALHEYEEKKIRFELTQGVEMGRQSDIVVDITVGVEGGVRRIEEVLLGGTARQIMKGKLAVPP</sequence>
<protein>
    <submittedName>
        <fullName evidence="2">Epimerase</fullName>
    </submittedName>
</protein>
<feature type="active site" evidence="1">
    <location>
        <position position="52"/>
    </location>
</feature>
<dbReference type="EMBL" id="JAGPXD010000002">
    <property type="protein sequence ID" value="KAH7367392.1"/>
    <property type="molecule type" value="Genomic_DNA"/>
</dbReference>
<organism evidence="2 3">
    <name type="scientific">Plectosphaerella cucumerina</name>
    <dbReference type="NCBI Taxonomy" id="40658"/>
    <lineage>
        <taxon>Eukaryota</taxon>
        <taxon>Fungi</taxon>
        <taxon>Dikarya</taxon>
        <taxon>Ascomycota</taxon>
        <taxon>Pezizomycotina</taxon>
        <taxon>Sordariomycetes</taxon>
        <taxon>Hypocreomycetidae</taxon>
        <taxon>Glomerellales</taxon>
        <taxon>Plectosphaerellaceae</taxon>
        <taxon>Plectosphaerella</taxon>
    </lineage>
</organism>
<evidence type="ECO:0000313" key="2">
    <source>
        <dbReference type="EMBL" id="KAH7367392.1"/>
    </source>
</evidence>
<evidence type="ECO:0000313" key="3">
    <source>
        <dbReference type="Proteomes" id="UP000813385"/>
    </source>
</evidence>